<comment type="caution">
    <text evidence="2">The sequence shown here is derived from an EMBL/GenBank/DDBJ whole genome shotgun (WGS) entry which is preliminary data.</text>
</comment>
<evidence type="ECO:0000313" key="2">
    <source>
        <dbReference type="EMBL" id="CAF3993870.1"/>
    </source>
</evidence>
<dbReference type="Proteomes" id="UP000663823">
    <property type="component" value="Unassembled WGS sequence"/>
</dbReference>
<dbReference type="SUPFAM" id="SSF46966">
    <property type="entry name" value="Spectrin repeat"/>
    <property type="match status" value="4"/>
</dbReference>
<dbReference type="EMBL" id="CAJOAX010006871">
    <property type="protein sequence ID" value="CAF3993870.1"/>
    <property type="molecule type" value="Genomic_DNA"/>
</dbReference>
<evidence type="ECO:0000313" key="3">
    <source>
        <dbReference type="Proteomes" id="UP000663823"/>
    </source>
</evidence>
<organism evidence="2 3">
    <name type="scientific">Rotaria sordida</name>
    <dbReference type="NCBI Taxonomy" id="392033"/>
    <lineage>
        <taxon>Eukaryota</taxon>
        <taxon>Metazoa</taxon>
        <taxon>Spiralia</taxon>
        <taxon>Gnathifera</taxon>
        <taxon>Rotifera</taxon>
        <taxon>Eurotatoria</taxon>
        <taxon>Bdelloidea</taxon>
        <taxon>Philodinida</taxon>
        <taxon>Philodinidae</taxon>
        <taxon>Rotaria</taxon>
    </lineage>
</organism>
<dbReference type="SMART" id="SM00150">
    <property type="entry name" value="SPEC"/>
    <property type="match status" value="3"/>
</dbReference>
<dbReference type="AlphaFoldDB" id="A0A819NFD4"/>
<dbReference type="PANTHER" id="PTHR11915">
    <property type="entry name" value="SPECTRIN/FILAMIN RELATED CYTOSKELETAL PROTEIN"/>
    <property type="match status" value="1"/>
</dbReference>
<dbReference type="InterPro" id="IPR018159">
    <property type="entry name" value="Spectrin/alpha-actinin"/>
</dbReference>
<dbReference type="Pfam" id="PF00435">
    <property type="entry name" value="Spectrin"/>
    <property type="match status" value="2"/>
</dbReference>
<gene>
    <name evidence="2" type="ORF">OTI717_LOCUS28630</name>
</gene>
<protein>
    <submittedName>
        <fullName evidence="2">Uncharacterized protein</fullName>
    </submittedName>
</protein>
<dbReference type="Gene3D" id="1.20.58.60">
    <property type="match status" value="3"/>
</dbReference>
<dbReference type="InterPro" id="IPR002017">
    <property type="entry name" value="Spectrin_repeat"/>
</dbReference>
<proteinExistence type="predicted"/>
<accession>A0A819NFD4</accession>
<dbReference type="CDD" id="cd00176">
    <property type="entry name" value="SPEC"/>
    <property type="match status" value="1"/>
</dbReference>
<keyword evidence="1" id="KW-0677">Repeat</keyword>
<reference evidence="2" key="1">
    <citation type="submission" date="2021-02" db="EMBL/GenBank/DDBJ databases">
        <authorList>
            <person name="Nowell W R."/>
        </authorList>
    </citation>
    <scope>NUCLEOTIDE SEQUENCE</scope>
</reference>
<sequence>MDVSVRISEGDRILARASVINDRYAANRQTALEMQDKLHESLKYFQFIEDCNNFKEWLDMKSLQAQDDTYRYTANIHIKYLRHQAFQTKITSNKECLLLKLEEITREKENNLTAINLLLIKQTTIEEELLKRQQQVDELCIQAEKLKQLEPEKFEEINTKQNIYQYYYDLSKTEAWLGEQELYMMSEEHSKNELSTQIFIRKRQTMKQTIENYNDILCKLSDKVKNLIIDLEQSNLSCDLINEHHDLINKRQTQLNKLYTNETLKLYRLHREIDDLEQSISDRELIAGSYELGQDFEYISILLDRFPAFAQETEQIGNGCLQHPNEMIHLLIVNRHVDSSHRAELKVTLNESYQDLLEMIETHLQSLKASWELHKFLHDHKEILLIMQERKNSIPDEIGHDQQSVQQLLSQYIQRIQQESKCLNGCYAGEKETEIKQKEMDVLTSWKLLQQFVDQQKHLLNDYEDLHRFFNLTRDLHM</sequence>
<name>A0A819NFD4_9BILA</name>
<evidence type="ECO:0000256" key="1">
    <source>
        <dbReference type="ARBA" id="ARBA00022737"/>
    </source>
</evidence>